<evidence type="ECO:0000256" key="1">
    <source>
        <dbReference type="SAM" id="SignalP"/>
    </source>
</evidence>
<dbReference type="AlphaFoldDB" id="A0AAX1MXH1"/>
<keyword evidence="3" id="KW-1185">Reference proteome</keyword>
<reference evidence="2 3" key="1">
    <citation type="submission" date="2021-05" db="EMBL/GenBank/DDBJ databases">
        <title>Comparative genomic studies on the polysaccharide-degrading batcterial strains of the Flammeovirga genus.</title>
        <authorList>
            <person name="Zewei F."/>
            <person name="Zheng Z."/>
            <person name="Yu L."/>
            <person name="Ruyue G."/>
            <person name="Yanhong M."/>
            <person name="Yuanyuan C."/>
            <person name="Jingyan G."/>
            <person name="Wenjun H."/>
        </authorList>
    </citation>
    <scope>NUCLEOTIDE SEQUENCE [LARGE SCALE GENOMIC DNA]</scope>
    <source>
        <strain evidence="2 3">NBRC:100898</strain>
    </source>
</reference>
<name>A0AAX1MXH1_9BACT</name>
<evidence type="ECO:0000313" key="2">
    <source>
        <dbReference type="EMBL" id="QWG00028.1"/>
    </source>
</evidence>
<dbReference type="EMBL" id="CP076132">
    <property type="protein sequence ID" value="QWG00028.1"/>
    <property type="molecule type" value="Genomic_DNA"/>
</dbReference>
<gene>
    <name evidence="2" type="ORF">KMW28_10210</name>
</gene>
<protein>
    <recommendedName>
        <fullName evidence="4">DUF3828 domain-containing protein</fullName>
    </recommendedName>
</protein>
<dbReference type="Proteomes" id="UP000678679">
    <property type="component" value="Chromosome 1"/>
</dbReference>
<evidence type="ECO:0008006" key="4">
    <source>
        <dbReference type="Google" id="ProtNLM"/>
    </source>
</evidence>
<feature type="chain" id="PRO_5043791182" description="DUF3828 domain-containing protein" evidence="1">
    <location>
        <begin position="20"/>
        <end position="179"/>
    </location>
</feature>
<feature type="signal peptide" evidence="1">
    <location>
        <begin position="1"/>
        <end position="19"/>
    </location>
</feature>
<dbReference type="KEGG" id="fya:KMW28_10210"/>
<sequence length="179" mass="21175">MRYKFLLILSLLNFSINNAKSNTTISGNIKEINTTKFHYERIFYFSAHNNKLTDIAVKFINDYVSYRNSCNDWKEILNWIDNYPNVSVSFKNELYKIILETEKNEPEMGLDFDPIFDAQDFPDDRFKLFNYDKSTNYLTVESLSWKGFYITIKIKKIDNSWLVDGCGVINIPKSRQAKR</sequence>
<accession>A0AAX1MXH1</accession>
<dbReference type="RefSeq" id="WP_169663500.1">
    <property type="nucleotide sequence ID" value="NZ_CP076132.1"/>
</dbReference>
<keyword evidence="1" id="KW-0732">Signal</keyword>
<proteinExistence type="predicted"/>
<organism evidence="2 3">
    <name type="scientific">Flammeovirga yaeyamensis</name>
    <dbReference type="NCBI Taxonomy" id="367791"/>
    <lineage>
        <taxon>Bacteria</taxon>
        <taxon>Pseudomonadati</taxon>
        <taxon>Bacteroidota</taxon>
        <taxon>Cytophagia</taxon>
        <taxon>Cytophagales</taxon>
        <taxon>Flammeovirgaceae</taxon>
        <taxon>Flammeovirga</taxon>
    </lineage>
</organism>
<evidence type="ECO:0000313" key="3">
    <source>
        <dbReference type="Proteomes" id="UP000678679"/>
    </source>
</evidence>